<dbReference type="EMBL" id="SOJN01000046">
    <property type="protein sequence ID" value="TET46671.1"/>
    <property type="molecule type" value="Genomic_DNA"/>
</dbReference>
<organism evidence="2 3">
    <name type="scientific">candidate division TA06 bacterium</name>
    <dbReference type="NCBI Taxonomy" id="2250710"/>
    <lineage>
        <taxon>Bacteria</taxon>
        <taxon>Bacteria division TA06</taxon>
    </lineage>
</organism>
<accession>A0A523UWI9</accession>
<evidence type="ECO:0000313" key="3">
    <source>
        <dbReference type="Proteomes" id="UP000315525"/>
    </source>
</evidence>
<feature type="transmembrane region" description="Helical" evidence="1">
    <location>
        <begin position="118"/>
        <end position="138"/>
    </location>
</feature>
<keyword evidence="1" id="KW-0472">Membrane</keyword>
<evidence type="ECO:0000256" key="1">
    <source>
        <dbReference type="SAM" id="Phobius"/>
    </source>
</evidence>
<gene>
    <name evidence="2" type="ORF">E3J62_03460</name>
</gene>
<dbReference type="Proteomes" id="UP000315525">
    <property type="component" value="Unassembled WGS sequence"/>
</dbReference>
<feature type="transmembrane region" description="Helical" evidence="1">
    <location>
        <begin position="79"/>
        <end position="98"/>
    </location>
</feature>
<feature type="transmembrane region" description="Helical" evidence="1">
    <location>
        <begin position="54"/>
        <end position="73"/>
    </location>
</feature>
<proteinExistence type="predicted"/>
<feature type="transmembrane region" description="Helical" evidence="1">
    <location>
        <begin position="6"/>
        <end position="25"/>
    </location>
</feature>
<protein>
    <submittedName>
        <fullName evidence="2">Uncharacterized protein</fullName>
    </submittedName>
</protein>
<reference evidence="2 3" key="1">
    <citation type="submission" date="2019-03" db="EMBL/GenBank/DDBJ databases">
        <title>Metabolic potential of uncultured bacteria and archaea associated with petroleum seepage in deep-sea sediments.</title>
        <authorList>
            <person name="Dong X."/>
            <person name="Hubert C."/>
        </authorList>
    </citation>
    <scope>NUCLEOTIDE SEQUENCE [LARGE SCALE GENOMIC DNA]</scope>
    <source>
        <strain evidence="2">E44_bin18</strain>
    </source>
</reference>
<keyword evidence="1" id="KW-1133">Transmembrane helix</keyword>
<evidence type="ECO:0000313" key="2">
    <source>
        <dbReference type="EMBL" id="TET46671.1"/>
    </source>
</evidence>
<name>A0A523UWI9_UNCT6</name>
<dbReference type="AlphaFoldDB" id="A0A523UWI9"/>
<comment type="caution">
    <text evidence="2">The sequence shown here is derived from an EMBL/GenBank/DDBJ whole genome shotgun (WGS) entry which is preliminary data.</text>
</comment>
<keyword evidence="1" id="KW-0812">Transmembrane</keyword>
<sequence>MNLIWGMILLVLSLIGWIGQVITVFRPVTAAKMGLTEPEANVDPTFFADARGEAIWDAVSLWTLTVAAILLILDNPSWAYFGLVGSGSYLYFAGRGTVVRLVMQRRGIRIGLPQNLKVIRVFLTLWGLMAIGTIVLAVNTIM</sequence>